<keyword evidence="1" id="KW-0472">Membrane</keyword>
<reference evidence="2 3" key="1">
    <citation type="submission" date="2012-06" db="EMBL/GenBank/DDBJ databases">
        <title>Finished chromosome of genome of Microcoleus sp. PCC 7113.</title>
        <authorList>
            <consortium name="US DOE Joint Genome Institute"/>
            <person name="Gugger M."/>
            <person name="Coursin T."/>
            <person name="Rippka R."/>
            <person name="Tandeau De Marsac N."/>
            <person name="Huntemann M."/>
            <person name="Wei C.-L."/>
            <person name="Han J."/>
            <person name="Detter J.C."/>
            <person name="Han C."/>
            <person name="Tapia R."/>
            <person name="Chen A."/>
            <person name="Kyrpides N."/>
            <person name="Mavromatis K."/>
            <person name="Markowitz V."/>
            <person name="Szeto E."/>
            <person name="Ivanova N."/>
            <person name="Pagani I."/>
            <person name="Pati A."/>
            <person name="Goodwin L."/>
            <person name="Nordberg H.P."/>
            <person name="Cantor M.N."/>
            <person name="Hua S.X."/>
            <person name="Woyke T."/>
            <person name="Kerfeld C.A."/>
        </authorList>
    </citation>
    <scope>NUCLEOTIDE SEQUENCE [LARGE SCALE GENOMIC DNA]</scope>
    <source>
        <strain evidence="2 3">PCC 7113</strain>
    </source>
</reference>
<name>K9WK97_9CYAN</name>
<feature type="transmembrane region" description="Helical" evidence="1">
    <location>
        <begin position="106"/>
        <end position="123"/>
    </location>
</feature>
<dbReference type="eggNOG" id="COG0515">
    <property type="taxonomic scope" value="Bacteria"/>
</dbReference>
<accession>K9WK97</accession>
<evidence type="ECO:0000313" key="3">
    <source>
        <dbReference type="Proteomes" id="UP000010471"/>
    </source>
</evidence>
<gene>
    <name evidence="2" type="ORF">Mic7113_4553</name>
</gene>
<dbReference type="HOGENOM" id="CLU_1179145_0_0_3"/>
<dbReference type="STRING" id="1173027.Mic7113_4553"/>
<keyword evidence="1" id="KW-0812">Transmembrane</keyword>
<dbReference type="RefSeq" id="WP_015184372.1">
    <property type="nucleotide sequence ID" value="NC_019738.1"/>
</dbReference>
<dbReference type="EMBL" id="CP003630">
    <property type="protein sequence ID" value="AFZ20236.1"/>
    <property type="molecule type" value="Genomic_DNA"/>
</dbReference>
<keyword evidence="1" id="KW-1133">Transmembrane helix</keyword>
<evidence type="ECO:0000256" key="1">
    <source>
        <dbReference type="SAM" id="Phobius"/>
    </source>
</evidence>
<organism evidence="2 3">
    <name type="scientific">Allocoleopsis franciscana PCC 7113</name>
    <dbReference type="NCBI Taxonomy" id="1173027"/>
    <lineage>
        <taxon>Bacteria</taxon>
        <taxon>Bacillati</taxon>
        <taxon>Cyanobacteriota</taxon>
        <taxon>Cyanophyceae</taxon>
        <taxon>Coleofasciculales</taxon>
        <taxon>Coleofasciculaceae</taxon>
        <taxon>Allocoleopsis</taxon>
        <taxon>Allocoleopsis franciscana</taxon>
    </lineage>
</organism>
<dbReference type="AlphaFoldDB" id="K9WK97"/>
<protein>
    <submittedName>
        <fullName evidence="2">Uncharacterized protein</fullName>
    </submittedName>
</protein>
<sequence>MTEPDLERRFVSATQALEALKTGRSLPFSEPTIRKPATRHIQAQADQNQLWIQVHVGQLSLHNLIRFGGKLLLSLASLLLLISPMVIGLLGGFSVVFAILTGNLKLSALLLVIPLTLFLSWSAKKTVKELKIVRDDINQARLACFGIQSLYIYKKGNHIIFDRPFDNRIINKFLLSFNNERYSSCRISDIKSIEAIPFEGIVIHSGNQRYVLGEELWEAECEWLAQKIKNWLSAG</sequence>
<proteinExistence type="predicted"/>
<evidence type="ECO:0000313" key="2">
    <source>
        <dbReference type="EMBL" id="AFZ20236.1"/>
    </source>
</evidence>
<dbReference type="Proteomes" id="UP000010471">
    <property type="component" value="Chromosome"/>
</dbReference>
<feature type="transmembrane region" description="Helical" evidence="1">
    <location>
        <begin position="71"/>
        <end position="100"/>
    </location>
</feature>
<keyword evidence="3" id="KW-1185">Reference proteome</keyword>
<dbReference type="KEGG" id="mic:Mic7113_4553"/>